<evidence type="ECO:0000256" key="3">
    <source>
        <dbReference type="ARBA" id="ARBA00023015"/>
    </source>
</evidence>
<dbReference type="GO" id="GO:0008270">
    <property type="term" value="F:zinc ion binding"/>
    <property type="evidence" value="ECO:0007669"/>
    <property type="project" value="InterPro"/>
</dbReference>
<keyword evidence="1" id="KW-0479">Metal-binding</keyword>
<dbReference type="EMBL" id="JAGTJS010000030">
    <property type="protein sequence ID" value="KAH7231990.1"/>
    <property type="molecule type" value="Genomic_DNA"/>
</dbReference>
<evidence type="ECO:0000256" key="2">
    <source>
        <dbReference type="ARBA" id="ARBA00022833"/>
    </source>
</evidence>
<name>A0A9P9JTV6_FUSSL</name>
<feature type="region of interest" description="Disordered" evidence="6">
    <location>
        <begin position="1"/>
        <end position="44"/>
    </location>
</feature>
<dbReference type="PANTHER" id="PTHR47660:SF2">
    <property type="entry name" value="TRANSCRIPTION FACTOR WITH C2H2 AND ZN(2)-CYS(6) DNA BINDING DOMAIN (EUROFUNG)"/>
    <property type="match status" value="1"/>
</dbReference>
<dbReference type="GO" id="GO:0003677">
    <property type="term" value="F:DNA binding"/>
    <property type="evidence" value="ECO:0007669"/>
    <property type="project" value="InterPro"/>
</dbReference>
<protein>
    <recommendedName>
        <fullName evidence="9">Transcription factor domain-containing protein</fullName>
    </recommendedName>
</protein>
<gene>
    <name evidence="7" type="ORF">B0J15DRAFT_530314</name>
</gene>
<keyword evidence="3" id="KW-0805">Transcription regulation</keyword>
<keyword evidence="5" id="KW-0539">Nucleus</keyword>
<evidence type="ECO:0000256" key="4">
    <source>
        <dbReference type="ARBA" id="ARBA00023163"/>
    </source>
</evidence>
<evidence type="ECO:0000256" key="6">
    <source>
        <dbReference type="SAM" id="MobiDB-lite"/>
    </source>
</evidence>
<feature type="compositionally biased region" description="Polar residues" evidence="6">
    <location>
        <begin position="118"/>
        <end position="127"/>
    </location>
</feature>
<accession>A0A9P9JTV6</accession>
<dbReference type="GO" id="GO:0006351">
    <property type="term" value="P:DNA-templated transcription"/>
    <property type="evidence" value="ECO:0007669"/>
    <property type="project" value="InterPro"/>
</dbReference>
<keyword evidence="8" id="KW-1185">Reference proteome</keyword>
<evidence type="ECO:0000256" key="1">
    <source>
        <dbReference type="ARBA" id="ARBA00022723"/>
    </source>
</evidence>
<evidence type="ECO:0000313" key="7">
    <source>
        <dbReference type="EMBL" id="KAH7231990.1"/>
    </source>
</evidence>
<comment type="caution">
    <text evidence="7">The sequence shown here is derived from an EMBL/GenBank/DDBJ whole genome shotgun (WGS) entry which is preliminary data.</text>
</comment>
<keyword evidence="4" id="KW-0804">Transcription</keyword>
<evidence type="ECO:0008006" key="9">
    <source>
        <dbReference type="Google" id="ProtNLM"/>
    </source>
</evidence>
<feature type="compositionally biased region" description="Polar residues" evidence="6">
    <location>
        <begin position="14"/>
        <end position="33"/>
    </location>
</feature>
<keyword evidence="2" id="KW-0862">Zinc</keyword>
<dbReference type="Proteomes" id="UP000736672">
    <property type="component" value="Unassembled WGS sequence"/>
</dbReference>
<evidence type="ECO:0000313" key="8">
    <source>
        <dbReference type="Proteomes" id="UP000736672"/>
    </source>
</evidence>
<evidence type="ECO:0000256" key="5">
    <source>
        <dbReference type="ARBA" id="ARBA00023242"/>
    </source>
</evidence>
<dbReference type="OrthoDB" id="10018191at2759"/>
<sequence>MPYTPLRHSRSHRTPQQTTTEEASQSPQTQDGDSTVRDLATESNFPVETIHVSDSLPQEIPHILQDRTADNMPLPAYDNMLLDDPATLGNTGLDITDQPSTNWMASPMLGLVPDASQCATGFDQSNPIQPPANPDLTPASEPEPRPRWTNSVQKRWHTYSDAAPSGYDTPDLSKDRYQVEEACHRTLADRLRQRVQDGPVPSTAFLWESHLTTSRQSSANILALQASIIGQMFGFLTGRPKDLIQIDLFHGTCVAWSRQLKLSQLQDPELDVAQLEGQALEVAWREWAGNEERKRIVLALHLQDAEIACLLNHDPLMRHSIEELPRTASKKAFSVPDAKSWKTIMTSQASSSFAQEGRTAEDPAISLSFPHVSNDFELHVILRCIGSIASEQRNLLPSQTSARYRHSPAFQKQQSSLMMLWHSIFMLPHMNVDVLELFCGRKGPLVAEKHREAARLWATSDDARICSIHAMLVVRHFEQIPIGSEPPIHFPLCLYRCGIAWFCYTSFVNKATLRAGGELRLPELQAIGISGGMSLLQDAVFMDGRPEASPLFKIIHLLKRASHWKLGRSLASTLLSLAEDETTGF</sequence>
<organism evidence="7 8">
    <name type="scientific">Fusarium solani</name>
    <name type="common">Filamentous fungus</name>
    <dbReference type="NCBI Taxonomy" id="169388"/>
    <lineage>
        <taxon>Eukaryota</taxon>
        <taxon>Fungi</taxon>
        <taxon>Dikarya</taxon>
        <taxon>Ascomycota</taxon>
        <taxon>Pezizomycotina</taxon>
        <taxon>Sordariomycetes</taxon>
        <taxon>Hypocreomycetidae</taxon>
        <taxon>Hypocreales</taxon>
        <taxon>Nectriaceae</taxon>
        <taxon>Fusarium</taxon>
        <taxon>Fusarium solani species complex</taxon>
    </lineage>
</organism>
<dbReference type="AlphaFoldDB" id="A0A9P9JTV6"/>
<dbReference type="PANTHER" id="PTHR47660">
    <property type="entry name" value="TRANSCRIPTION FACTOR WITH C2H2 AND ZN(2)-CYS(6) DNA BINDING DOMAIN (EUROFUNG)-RELATED-RELATED"/>
    <property type="match status" value="1"/>
</dbReference>
<feature type="region of interest" description="Disordered" evidence="6">
    <location>
        <begin position="118"/>
        <end position="152"/>
    </location>
</feature>
<proteinExistence type="predicted"/>
<reference evidence="7" key="1">
    <citation type="journal article" date="2021" name="Nat. Commun.">
        <title>Genetic determinants of endophytism in the Arabidopsis root mycobiome.</title>
        <authorList>
            <person name="Mesny F."/>
            <person name="Miyauchi S."/>
            <person name="Thiergart T."/>
            <person name="Pickel B."/>
            <person name="Atanasova L."/>
            <person name="Karlsson M."/>
            <person name="Huettel B."/>
            <person name="Barry K.W."/>
            <person name="Haridas S."/>
            <person name="Chen C."/>
            <person name="Bauer D."/>
            <person name="Andreopoulos W."/>
            <person name="Pangilinan J."/>
            <person name="LaButti K."/>
            <person name="Riley R."/>
            <person name="Lipzen A."/>
            <person name="Clum A."/>
            <person name="Drula E."/>
            <person name="Henrissat B."/>
            <person name="Kohler A."/>
            <person name="Grigoriev I.V."/>
            <person name="Martin F.M."/>
            <person name="Hacquard S."/>
        </authorList>
    </citation>
    <scope>NUCLEOTIDE SEQUENCE</scope>
    <source>
        <strain evidence="7">FSSC 5 MPI-SDFR-AT-0091</strain>
    </source>
</reference>